<dbReference type="AlphaFoldDB" id="A0A1R1PZM8"/>
<keyword evidence="2" id="KW-0472">Membrane</keyword>
<organism evidence="3 4">
    <name type="scientific">Zancudomyces culisetae</name>
    <name type="common">Gut fungus</name>
    <name type="synonym">Smittium culisetae</name>
    <dbReference type="NCBI Taxonomy" id="1213189"/>
    <lineage>
        <taxon>Eukaryota</taxon>
        <taxon>Fungi</taxon>
        <taxon>Fungi incertae sedis</taxon>
        <taxon>Zoopagomycota</taxon>
        <taxon>Kickxellomycotina</taxon>
        <taxon>Harpellomycetes</taxon>
        <taxon>Harpellales</taxon>
        <taxon>Legeriomycetaceae</taxon>
        <taxon>Zancudomyces</taxon>
    </lineage>
</organism>
<keyword evidence="4" id="KW-1185">Reference proteome</keyword>
<dbReference type="EMBL" id="LSSK01000003">
    <property type="protein sequence ID" value="OMH86399.1"/>
    <property type="molecule type" value="Genomic_DNA"/>
</dbReference>
<name>A0A1R1PZM8_ZANCU</name>
<sequence>MIQDINVTLNVDKGNIVDNILINNEQLRKVLREAKKEANGRIIEGEEGSYSGEYGSKGSDIVYKEHGFGTTVLEEKLRMGTANLGVSSDQENEKGGTNVTNTQHNTALGKMLVKKQLEILDRRLGLVSKMASAPNEGLGKKANNEKPNEQEEIKVTYRYDSETVDRIKNLGFSEMFSGKEPNHGIEDIRVPKEISEDVNLTQGTRTKRVTINTEHGKYKKGANRLVEGRRGVSEFRNEKRRRAIERGARDRLRGVLKKLKKELSETKKQAAKHKEKNAIDHMVLVVSVLVFAMFIGYPIINDYHTGEKRYEAVIVKGINGENEVGGLFFMWWMVLMFGMGGMIVALKTLGWM</sequence>
<feature type="coiled-coil region" evidence="1">
    <location>
        <begin position="249"/>
        <end position="276"/>
    </location>
</feature>
<comment type="caution">
    <text evidence="3">The sequence shown here is derived from an EMBL/GenBank/DDBJ whole genome shotgun (WGS) entry which is preliminary data.</text>
</comment>
<accession>A0A1R1PZM8</accession>
<evidence type="ECO:0000313" key="3">
    <source>
        <dbReference type="EMBL" id="OMH86399.1"/>
    </source>
</evidence>
<protein>
    <submittedName>
        <fullName evidence="3">Uncharacterized protein</fullName>
    </submittedName>
</protein>
<evidence type="ECO:0000313" key="4">
    <source>
        <dbReference type="Proteomes" id="UP000188320"/>
    </source>
</evidence>
<keyword evidence="2" id="KW-0812">Transmembrane</keyword>
<feature type="transmembrane region" description="Helical" evidence="2">
    <location>
        <begin position="329"/>
        <end position="349"/>
    </location>
</feature>
<reference evidence="4" key="1">
    <citation type="submission" date="2017-01" db="EMBL/GenBank/DDBJ databases">
        <authorList>
            <person name="Wang Y."/>
            <person name="White M."/>
            <person name="Kvist S."/>
            <person name="Moncalvo J.-M."/>
        </authorList>
    </citation>
    <scope>NUCLEOTIDE SEQUENCE [LARGE SCALE GENOMIC DNA]</scope>
    <source>
        <strain evidence="4">COL-18-3</strain>
    </source>
</reference>
<keyword evidence="1" id="KW-0175">Coiled coil</keyword>
<keyword evidence="2" id="KW-1133">Transmembrane helix</keyword>
<evidence type="ECO:0000256" key="2">
    <source>
        <dbReference type="SAM" id="Phobius"/>
    </source>
</evidence>
<feature type="transmembrane region" description="Helical" evidence="2">
    <location>
        <begin position="282"/>
        <end position="300"/>
    </location>
</feature>
<proteinExistence type="predicted"/>
<evidence type="ECO:0000256" key="1">
    <source>
        <dbReference type="SAM" id="Coils"/>
    </source>
</evidence>
<dbReference type="Proteomes" id="UP000188320">
    <property type="component" value="Unassembled WGS sequence"/>
</dbReference>
<gene>
    <name evidence="3" type="ORF">AX774_g28</name>
</gene>